<dbReference type="EMBL" id="ML208644">
    <property type="protein sequence ID" value="TFK61609.1"/>
    <property type="molecule type" value="Genomic_DNA"/>
</dbReference>
<reference evidence="1 2" key="1">
    <citation type="journal article" date="2019" name="Nat. Ecol. Evol.">
        <title>Megaphylogeny resolves global patterns of mushroom evolution.</title>
        <authorList>
            <person name="Varga T."/>
            <person name="Krizsan K."/>
            <person name="Foldi C."/>
            <person name="Dima B."/>
            <person name="Sanchez-Garcia M."/>
            <person name="Sanchez-Ramirez S."/>
            <person name="Szollosi G.J."/>
            <person name="Szarkandi J.G."/>
            <person name="Papp V."/>
            <person name="Albert L."/>
            <person name="Andreopoulos W."/>
            <person name="Angelini C."/>
            <person name="Antonin V."/>
            <person name="Barry K.W."/>
            <person name="Bougher N.L."/>
            <person name="Buchanan P."/>
            <person name="Buyck B."/>
            <person name="Bense V."/>
            <person name="Catcheside P."/>
            <person name="Chovatia M."/>
            <person name="Cooper J."/>
            <person name="Damon W."/>
            <person name="Desjardin D."/>
            <person name="Finy P."/>
            <person name="Geml J."/>
            <person name="Haridas S."/>
            <person name="Hughes K."/>
            <person name="Justo A."/>
            <person name="Karasinski D."/>
            <person name="Kautmanova I."/>
            <person name="Kiss B."/>
            <person name="Kocsube S."/>
            <person name="Kotiranta H."/>
            <person name="LaButti K.M."/>
            <person name="Lechner B.E."/>
            <person name="Liimatainen K."/>
            <person name="Lipzen A."/>
            <person name="Lukacs Z."/>
            <person name="Mihaltcheva S."/>
            <person name="Morgado L.N."/>
            <person name="Niskanen T."/>
            <person name="Noordeloos M.E."/>
            <person name="Ohm R.A."/>
            <person name="Ortiz-Santana B."/>
            <person name="Ovrebo C."/>
            <person name="Racz N."/>
            <person name="Riley R."/>
            <person name="Savchenko A."/>
            <person name="Shiryaev A."/>
            <person name="Soop K."/>
            <person name="Spirin V."/>
            <person name="Szebenyi C."/>
            <person name="Tomsovsky M."/>
            <person name="Tulloss R.E."/>
            <person name="Uehling J."/>
            <person name="Grigoriev I.V."/>
            <person name="Vagvolgyi C."/>
            <person name="Papp T."/>
            <person name="Martin F.M."/>
            <person name="Miettinen O."/>
            <person name="Hibbett D.S."/>
            <person name="Nagy L.G."/>
        </authorList>
    </citation>
    <scope>NUCLEOTIDE SEQUENCE [LARGE SCALE GENOMIC DNA]</scope>
    <source>
        <strain evidence="1 2">NL-1719</strain>
    </source>
</reference>
<protein>
    <submittedName>
        <fullName evidence="1">Uncharacterized protein</fullName>
    </submittedName>
</protein>
<accession>A0ACD3A8H5</accession>
<evidence type="ECO:0000313" key="2">
    <source>
        <dbReference type="Proteomes" id="UP000308600"/>
    </source>
</evidence>
<evidence type="ECO:0000313" key="1">
    <source>
        <dbReference type="EMBL" id="TFK61609.1"/>
    </source>
</evidence>
<dbReference type="Proteomes" id="UP000308600">
    <property type="component" value="Unassembled WGS sequence"/>
</dbReference>
<keyword evidence="2" id="KW-1185">Reference proteome</keyword>
<sequence>MTGIGNDRSQATLVVEEAPGLPLEIEYEIFVLAFYTDSKGQTTLLRVARRVSEWLIPLLYNVVTIYPESSRYRYPPSTSLKRYGHHTHHLCFNHANSSAILPLCPNAYNLAFWFDSERAPNVVNLPVKKVTFDDYWFLKKRPDTNDTRVVRWCSNITHLGLGRLFTVKVGQYLVHFPALEYLMILDFNEYGGLAVAWKCCPRLKVVVRLLGPVSHHDKTQVVHNTEGEDQDIRIVKMDGSFMSDWVRGAKGEGDMWELAEKEVERRRGTMV</sequence>
<gene>
    <name evidence="1" type="ORF">BDN72DRAFT_883083</name>
</gene>
<name>A0ACD3A8H5_9AGAR</name>
<organism evidence="1 2">
    <name type="scientific">Pluteus cervinus</name>
    <dbReference type="NCBI Taxonomy" id="181527"/>
    <lineage>
        <taxon>Eukaryota</taxon>
        <taxon>Fungi</taxon>
        <taxon>Dikarya</taxon>
        <taxon>Basidiomycota</taxon>
        <taxon>Agaricomycotina</taxon>
        <taxon>Agaricomycetes</taxon>
        <taxon>Agaricomycetidae</taxon>
        <taxon>Agaricales</taxon>
        <taxon>Pluteineae</taxon>
        <taxon>Pluteaceae</taxon>
        <taxon>Pluteus</taxon>
    </lineage>
</organism>
<proteinExistence type="predicted"/>